<organism evidence="1 2">
    <name type="scientific">Trichonephila clavata</name>
    <name type="common">Joro spider</name>
    <name type="synonym">Nephila clavata</name>
    <dbReference type="NCBI Taxonomy" id="2740835"/>
    <lineage>
        <taxon>Eukaryota</taxon>
        <taxon>Metazoa</taxon>
        <taxon>Ecdysozoa</taxon>
        <taxon>Arthropoda</taxon>
        <taxon>Chelicerata</taxon>
        <taxon>Arachnida</taxon>
        <taxon>Araneae</taxon>
        <taxon>Araneomorphae</taxon>
        <taxon>Entelegynae</taxon>
        <taxon>Araneoidea</taxon>
        <taxon>Nephilidae</taxon>
        <taxon>Trichonephila</taxon>
    </lineage>
</organism>
<accession>A0A8X6H7N4</accession>
<name>A0A8X6H7N4_TRICU</name>
<proteinExistence type="predicted"/>
<reference evidence="1" key="1">
    <citation type="submission" date="2020-07" db="EMBL/GenBank/DDBJ databases">
        <title>Multicomponent nature underlies the extraordinary mechanical properties of spider dragline silk.</title>
        <authorList>
            <person name="Kono N."/>
            <person name="Nakamura H."/>
            <person name="Mori M."/>
            <person name="Yoshida Y."/>
            <person name="Ohtoshi R."/>
            <person name="Malay A.D."/>
            <person name="Moran D.A.P."/>
            <person name="Tomita M."/>
            <person name="Numata K."/>
            <person name="Arakawa K."/>
        </authorList>
    </citation>
    <scope>NUCLEOTIDE SEQUENCE</scope>
</reference>
<comment type="caution">
    <text evidence="1">The sequence shown here is derived from an EMBL/GenBank/DDBJ whole genome shotgun (WGS) entry which is preliminary data.</text>
</comment>
<gene>
    <name evidence="1" type="primary">AVEN_106398_1</name>
    <name evidence="1" type="ORF">TNCT_570001</name>
</gene>
<keyword evidence="2" id="KW-1185">Reference proteome</keyword>
<dbReference type="AlphaFoldDB" id="A0A8X6H7N4"/>
<evidence type="ECO:0000313" key="2">
    <source>
        <dbReference type="Proteomes" id="UP000887116"/>
    </source>
</evidence>
<dbReference type="EMBL" id="BMAO01007823">
    <property type="protein sequence ID" value="GFR18766.1"/>
    <property type="molecule type" value="Genomic_DNA"/>
</dbReference>
<protein>
    <submittedName>
        <fullName evidence="1">Integrase catalytic domain-containing protein</fullName>
    </submittedName>
</protein>
<dbReference type="OrthoDB" id="8025606at2759"/>
<dbReference type="Proteomes" id="UP000887116">
    <property type="component" value="Unassembled WGS sequence"/>
</dbReference>
<sequence>MLQFWRSLGVLNQLAKRHLFKTCKGHLLSFEEPSTLLCQKDACITSRPLVPLSSDPADMRALTPGHFLIGEPLLEIPENRLTKLVTSQFAPGWMEIQKSTARELEELKPKLWTTPTREDNSPHSAVMLCDSLSAFMPERKMVIHSF</sequence>
<evidence type="ECO:0000313" key="1">
    <source>
        <dbReference type="EMBL" id="GFR18766.1"/>
    </source>
</evidence>